<dbReference type="GO" id="GO:0005886">
    <property type="term" value="C:plasma membrane"/>
    <property type="evidence" value="ECO:0007669"/>
    <property type="project" value="UniProtKB-SubCell"/>
</dbReference>
<dbReference type="SUPFAM" id="SSF55874">
    <property type="entry name" value="ATPase domain of HSP90 chaperone/DNA topoisomerase II/histidine kinase"/>
    <property type="match status" value="1"/>
</dbReference>
<evidence type="ECO:0000256" key="10">
    <source>
        <dbReference type="ARBA" id="ARBA00022840"/>
    </source>
</evidence>
<dbReference type="SUPFAM" id="SSF55785">
    <property type="entry name" value="PYP-like sensor domain (PAS domain)"/>
    <property type="match status" value="1"/>
</dbReference>
<evidence type="ECO:0000256" key="4">
    <source>
        <dbReference type="ARBA" id="ARBA00022475"/>
    </source>
</evidence>
<dbReference type="GO" id="GO:0005524">
    <property type="term" value="F:ATP binding"/>
    <property type="evidence" value="ECO:0007669"/>
    <property type="project" value="UniProtKB-KW"/>
</dbReference>
<evidence type="ECO:0000256" key="13">
    <source>
        <dbReference type="SAM" id="Phobius"/>
    </source>
</evidence>
<comment type="caution">
    <text evidence="15">The sequence shown here is derived from an EMBL/GenBank/DDBJ whole genome shotgun (WGS) entry which is preliminary data.</text>
</comment>
<evidence type="ECO:0000256" key="5">
    <source>
        <dbReference type="ARBA" id="ARBA00022553"/>
    </source>
</evidence>
<dbReference type="InterPro" id="IPR003594">
    <property type="entry name" value="HATPase_dom"/>
</dbReference>
<evidence type="ECO:0000256" key="6">
    <source>
        <dbReference type="ARBA" id="ARBA00022679"/>
    </source>
</evidence>
<evidence type="ECO:0000256" key="2">
    <source>
        <dbReference type="ARBA" id="ARBA00004651"/>
    </source>
</evidence>
<dbReference type="EMBL" id="LJUO01000229">
    <property type="protein sequence ID" value="KPK67297.1"/>
    <property type="molecule type" value="Genomic_DNA"/>
</dbReference>
<sequence>MQENSIFAEGTFEDEIVDRLISICRFIETEGRDAIAATRMQQSFGLTSVTIIDTQNQKPEVRAGTVLKGFDDLLIDTDQLYYDYFTVGNTKYMRLVYTINPYVYYIELPAEEIQRFRQEFGINKIISQLAVNPMVTYLVFQDRKGIIFATPNVQTISRIDDDKLLTEVMQNSREANRLASFENEEILELMRPFVVEGQNLGIFRIGINLDSYHQHVRETERQLAALSVILFGAGFILFFFFMKYQASINLSELFEKTLSAIEDAVLTVNKRGEITGVNMMFSNVSSFDDKILLHKNYFSLFPDDPFDIKTVLQEGTKAVGERSVFGKNIQFATYPLSDRQHRITGAISVLRDVTKIREFEKEREEAERLAFLGNLVANFAHEIKNPLNGLSIATQRLSKEFPSEDAEYSRLVATVKKEIASLNKTLNDFLSLARPRFEKGEEFVLSELMQETLNVVREQVKQHGINLKESISKNIKLTGKREDFKRALLNIILNAIEALAHVTGRARELTVELAQHDKTVRITIADNGPGMDEEEKQRIFTPYFTTKKHGTGLGLFIAQKIIKDHRGTVTVDTTPRQGTTFLITFNQ</sequence>
<evidence type="ECO:0000313" key="16">
    <source>
        <dbReference type="Proteomes" id="UP000051096"/>
    </source>
</evidence>
<gene>
    <name evidence="15" type="ORF">AMJ87_13585</name>
</gene>
<dbReference type="InterPro" id="IPR036890">
    <property type="entry name" value="HATPase_C_sf"/>
</dbReference>
<keyword evidence="11 13" id="KW-1133">Transmembrane helix</keyword>
<feature type="domain" description="Histidine kinase" evidence="14">
    <location>
        <begin position="378"/>
        <end position="587"/>
    </location>
</feature>
<keyword evidence="12" id="KW-0902">Two-component regulatory system</keyword>
<organism evidence="15 16">
    <name type="scientific">candidate division WOR_3 bacterium SM23_60</name>
    <dbReference type="NCBI Taxonomy" id="1703780"/>
    <lineage>
        <taxon>Bacteria</taxon>
        <taxon>Bacteria division WOR-3</taxon>
    </lineage>
</organism>
<dbReference type="Pfam" id="PF00512">
    <property type="entry name" value="HisKA"/>
    <property type="match status" value="1"/>
</dbReference>
<dbReference type="Gene3D" id="3.30.565.10">
    <property type="entry name" value="Histidine kinase-like ATPase, C-terminal domain"/>
    <property type="match status" value="1"/>
</dbReference>
<dbReference type="PANTHER" id="PTHR43065">
    <property type="entry name" value="SENSOR HISTIDINE KINASE"/>
    <property type="match status" value="1"/>
</dbReference>
<dbReference type="InterPro" id="IPR004358">
    <property type="entry name" value="Sig_transdc_His_kin-like_C"/>
</dbReference>
<dbReference type="Proteomes" id="UP000051096">
    <property type="component" value="Unassembled WGS sequence"/>
</dbReference>
<dbReference type="InterPro" id="IPR003661">
    <property type="entry name" value="HisK_dim/P_dom"/>
</dbReference>
<keyword evidence="7 13" id="KW-0812">Transmembrane</keyword>
<dbReference type="SUPFAM" id="SSF47384">
    <property type="entry name" value="Homodimeric domain of signal transducing histidine kinase"/>
    <property type="match status" value="1"/>
</dbReference>
<dbReference type="GO" id="GO:0000155">
    <property type="term" value="F:phosphorelay sensor kinase activity"/>
    <property type="evidence" value="ECO:0007669"/>
    <property type="project" value="InterPro"/>
</dbReference>
<comment type="subcellular location">
    <subcellularLocation>
        <location evidence="2">Cell membrane</location>
        <topology evidence="2">Multi-pass membrane protein</topology>
    </subcellularLocation>
</comment>
<dbReference type="CDD" id="cd00082">
    <property type="entry name" value="HisKA"/>
    <property type="match status" value="1"/>
</dbReference>
<keyword evidence="9" id="KW-0418">Kinase</keyword>
<comment type="catalytic activity">
    <reaction evidence="1">
        <text>ATP + protein L-histidine = ADP + protein N-phospho-L-histidine.</text>
        <dbReference type="EC" id="2.7.13.3"/>
    </reaction>
</comment>
<proteinExistence type="predicted"/>
<keyword evidence="8" id="KW-0547">Nucleotide-binding</keyword>
<evidence type="ECO:0000256" key="1">
    <source>
        <dbReference type="ARBA" id="ARBA00000085"/>
    </source>
</evidence>
<dbReference type="Gene3D" id="3.30.450.20">
    <property type="entry name" value="PAS domain"/>
    <property type="match status" value="1"/>
</dbReference>
<keyword evidence="10" id="KW-0067">ATP-binding</keyword>
<dbReference type="SMART" id="SM00388">
    <property type="entry name" value="HisKA"/>
    <property type="match status" value="1"/>
</dbReference>
<evidence type="ECO:0000256" key="11">
    <source>
        <dbReference type="ARBA" id="ARBA00022989"/>
    </source>
</evidence>
<dbReference type="PRINTS" id="PR00344">
    <property type="entry name" value="BCTRLSENSOR"/>
</dbReference>
<dbReference type="PROSITE" id="PS50109">
    <property type="entry name" value="HIS_KIN"/>
    <property type="match status" value="1"/>
</dbReference>
<name>A0A0S8G408_UNCW3</name>
<dbReference type="SMART" id="SM00387">
    <property type="entry name" value="HATPase_c"/>
    <property type="match status" value="1"/>
</dbReference>
<evidence type="ECO:0000256" key="7">
    <source>
        <dbReference type="ARBA" id="ARBA00022692"/>
    </source>
</evidence>
<keyword evidence="13" id="KW-0472">Membrane</keyword>
<reference evidence="15 16" key="1">
    <citation type="journal article" date="2015" name="Microbiome">
        <title>Genomic resolution of linkages in carbon, nitrogen, and sulfur cycling among widespread estuary sediment bacteria.</title>
        <authorList>
            <person name="Baker B.J."/>
            <person name="Lazar C.S."/>
            <person name="Teske A.P."/>
            <person name="Dick G.J."/>
        </authorList>
    </citation>
    <scope>NUCLEOTIDE SEQUENCE [LARGE SCALE GENOMIC DNA]</scope>
    <source>
        <strain evidence="15">SM23_60</strain>
    </source>
</reference>
<dbReference type="AlphaFoldDB" id="A0A0S8G408"/>
<evidence type="ECO:0000256" key="12">
    <source>
        <dbReference type="ARBA" id="ARBA00023012"/>
    </source>
</evidence>
<protein>
    <recommendedName>
        <fullName evidence="3">histidine kinase</fullName>
        <ecNumber evidence="3">2.7.13.3</ecNumber>
    </recommendedName>
</protein>
<dbReference type="InterPro" id="IPR035965">
    <property type="entry name" value="PAS-like_dom_sf"/>
</dbReference>
<keyword evidence="4" id="KW-1003">Cell membrane</keyword>
<keyword evidence="5" id="KW-0597">Phosphoprotein</keyword>
<evidence type="ECO:0000256" key="8">
    <source>
        <dbReference type="ARBA" id="ARBA00022741"/>
    </source>
</evidence>
<keyword evidence="6" id="KW-0808">Transferase</keyword>
<feature type="transmembrane region" description="Helical" evidence="13">
    <location>
        <begin position="223"/>
        <end position="242"/>
    </location>
</feature>
<evidence type="ECO:0000259" key="14">
    <source>
        <dbReference type="PROSITE" id="PS50109"/>
    </source>
</evidence>
<dbReference type="Pfam" id="PF02518">
    <property type="entry name" value="HATPase_c"/>
    <property type="match status" value="1"/>
</dbReference>
<accession>A0A0S8G408</accession>
<dbReference type="Gene3D" id="1.10.287.130">
    <property type="match status" value="1"/>
</dbReference>
<evidence type="ECO:0000313" key="15">
    <source>
        <dbReference type="EMBL" id="KPK67297.1"/>
    </source>
</evidence>
<evidence type="ECO:0000256" key="3">
    <source>
        <dbReference type="ARBA" id="ARBA00012438"/>
    </source>
</evidence>
<dbReference type="PANTHER" id="PTHR43065:SF10">
    <property type="entry name" value="PEROXIDE STRESS-ACTIVATED HISTIDINE KINASE MAK3"/>
    <property type="match status" value="1"/>
</dbReference>
<dbReference type="SUPFAM" id="SSF103190">
    <property type="entry name" value="Sensory domain-like"/>
    <property type="match status" value="1"/>
</dbReference>
<evidence type="ECO:0000256" key="9">
    <source>
        <dbReference type="ARBA" id="ARBA00022777"/>
    </source>
</evidence>
<dbReference type="EC" id="2.7.13.3" evidence="3"/>
<dbReference type="InterPro" id="IPR005467">
    <property type="entry name" value="His_kinase_dom"/>
</dbReference>
<dbReference type="InterPro" id="IPR029151">
    <property type="entry name" value="Sensor-like_sf"/>
</dbReference>
<dbReference type="InterPro" id="IPR036097">
    <property type="entry name" value="HisK_dim/P_sf"/>
</dbReference>